<proteinExistence type="predicted"/>
<gene>
    <name evidence="1" type="ORF">NDR89_19715</name>
</gene>
<accession>A0ABY4VP85</accession>
<sequence>MRVSPLIGLVCVAVLSGCAQIRAAERQKAAEEKAASCKARKSELDASQTKETEAFFAGKTIAEKLPVLGKKVTYEMLRNASMPTPEEAADLIAYKALRAQQDLTAAGWWSDCAPRNVYSARLEGRKAMLDVIQDLAMGRITYGQAVEKGDAMNQSYLAKLPTLIHEAQRQEAAAIAEEERQHEVRSQAAAAAFAAGMATAPRPVYIAPPAVPAYRPPTQTNCMRVGNQVNCTTY</sequence>
<evidence type="ECO:0008006" key="3">
    <source>
        <dbReference type="Google" id="ProtNLM"/>
    </source>
</evidence>
<dbReference type="EMBL" id="CP098736">
    <property type="protein sequence ID" value="USE78866.1"/>
    <property type="molecule type" value="Genomic_DNA"/>
</dbReference>
<name>A0ABY4VP85_9BURK</name>
<organism evidence="1 2">
    <name type="scientific">Cupriavidus gilardii</name>
    <dbReference type="NCBI Taxonomy" id="82541"/>
    <lineage>
        <taxon>Bacteria</taxon>
        <taxon>Pseudomonadati</taxon>
        <taxon>Pseudomonadota</taxon>
        <taxon>Betaproteobacteria</taxon>
        <taxon>Burkholderiales</taxon>
        <taxon>Burkholderiaceae</taxon>
        <taxon>Cupriavidus</taxon>
    </lineage>
</organism>
<dbReference type="RefSeq" id="WP_252252608.1">
    <property type="nucleotide sequence ID" value="NZ_CP098736.1"/>
</dbReference>
<dbReference type="PROSITE" id="PS51257">
    <property type="entry name" value="PROKAR_LIPOPROTEIN"/>
    <property type="match status" value="1"/>
</dbReference>
<keyword evidence="2" id="KW-1185">Reference proteome</keyword>
<protein>
    <recommendedName>
        <fullName evidence="3">Lipoprotein</fullName>
    </recommendedName>
</protein>
<evidence type="ECO:0000313" key="1">
    <source>
        <dbReference type="EMBL" id="USE78866.1"/>
    </source>
</evidence>
<dbReference type="Proteomes" id="UP001056648">
    <property type="component" value="Chromosome 2"/>
</dbReference>
<evidence type="ECO:0000313" key="2">
    <source>
        <dbReference type="Proteomes" id="UP001056648"/>
    </source>
</evidence>
<reference evidence="1" key="1">
    <citation type="submission" date="2022-06" db="EMBL/GenBank/DDBJ databases">
        <title>Complete genome sequence and characterization of Cupriavidus gilardii QJ1 isolated from contaminating cells.</title>
        <authorList>
            <person name="Qi J."/>
        </authorList>
    </citation>
    <scope>NUCLEOTIDE SEQUENCE</scope>
    <source>
        <strain evidence="1">QJ1</strain>
    </source>
</reference>